<dbReference type="InterPro" id="IPR019734">
    <property type="entry name" value="TPR_rpt"/>
</dbReference>
<evidence type="ECO:0000313" key="5">
    <source>
        <dbReference type="Proteomes" id="UP001596091"/>
    </source>
</evidence>
<gene>
    <name evidence="4" type="ORF">ACFPT7_23900</name>
</gene>
<dbReference type="PANTHER" id="PTHR44943">
    <property type="entry name" value="CELLULOSE SYNTHASE OPERON PROTEIN C"/>
    <property type="match status" value="1"/>
</dbReference>
<reference evidence="5" key="1">
    <citation type="journal article" date="2019" name="Int. J. Syst. Evol. Microbiol.">
        <title>The Global Catalogue of Microorganisms (GCM) 10K type strain sequencing project: providing services to taxonomists for standard genome sequencing and annotation.</title>
        <authorList>
            <consortium name="The Broad Institute Genomics Platform"/>
            <consortium name="The Broad Institute Genome Sequencing Center for Infectious Disease"/>
            <person name="Wu L."/>
            <person name="Ma J."/>
        </authorList>
    </citation>
    <scope>NUCLEOTIDE SEQUENCE [LARGE SCALE GENOMIC DNA]</scope>
    <source>
        <strain evidence="5">JCM 4087</strain>
    </source>
</reference>
<dbReference type="Pfam" id="PF13432">
    <property type="entry name" value="TPR_16"/>
    <property type="match status" value="1"/>
</dbReference>
<evidence type="ECO:0000313" key="4">
    <source>
        <dbReference type="EMBL" id="MFC5865369.1"/>
    </source>
</evidence>
<accession>A0ABW1EMB4</accession>
<dbReference type="RefSeq" id="WP_263342357.1">
    <property type="nucleotide sequence ID" value="NZ_JAGSYH010000011.1"/>
</dbReference>
<evidence type="ECO:0000256" key="3">
    <source>
        <dbReference type="PROSITE-ProRule" id="PRU00339"/>
    </source>
</evidence>
<evidence type="ECO:0000256" key="2">
    <source>
        <dbReference type="ARBA" id="ARBA00022803"/>
    </source>
</evidence>
<organism evidence="4 5">
    <name type="scientific">Acidicapsa dinghuensis</name>
    <dbReference type="NCBI Taxonomy" id="2218256"/>
    <lineage>
        <taxon>Bacteria</taxon>
        <taxon>Pseudomonadati</taxon>
        <taxon>Acidobacteriota</taxon>
        <taxon>Terriglobia</taxon>
        <taxon>Terriglobales</taxon>
        <taxon>Acidobacteriaceae</taxon>
        <taxon>Acidicapsa</taxon>
    </lineage>
</organism>
<protein>
    <submittedName>
        <fullName evidence="4">Tetratricopeptide repeat protein</fullName>
    </submittedName>
</protein>
<dbReference type="PROSITE" id="PS50005">
    <property type="entry name" value="TPR"/>
    <property type="match status" value="2"/>
</dbReference>
<name>A0ABW1EMB4_9BACT</name>
<dbReference type="InterPro" id="IPR051685">
    <property type="entry name" value="Ycf3/AcsC/BcsC/TPR_MFPF"/>
</dbReference>
<keyword evidence="1" id="KW-0677">Repeat</keyword>
<feature type="repeat" description="TPR" evidence="3">
    <location>
        <begin position="147"/>
        <end position="180"/>
    </location>
</feature>
<dbReference type="Gene3D" id="1.25.40.10">
    <property type="entry name" value="Tetratricopeptide repeat domain"/>
    <property type="match status" value="1"/>
</dbReference>
<keyword evidence="2 3" id="KW-0802">TPR repeat</keyword>
<dbReference type="Pfam" id="PF14559">
    <property type="entry name" value="TPR_19"/>
    <property type="match status" value="1"/>
</dbReference>
<dbReference type="SMART" id="SM00028">
    <property type="entry name" value="TPR"/>
    <property type="match status" value="4"/>
</dbReference>
<comment type="caution">
    <text evidence="4">The sequence shown here is derived from an EMBL/GenBank/DDBJ whole genome shotgun (WGS) entry which is preliminary data.</text>
</comment>
<sequence>MTAQVPSETRKLAGVVGIRCSLAIDDRAATLNFIHALSRDFGRDPDVLYVIVHAYSDLSTRTALDLGRSAPQSTAAHKLNAEALEEQGKWEPAELEYEEILKKDPNSRGIHFLIGRLLLSRPDAGSDAPARAKEEFLKELQIDPSNADAAYVLGVLAQRAQDFDEAIARFSQAAKLNQNFAEAYLGWGAALIGEKKYEEAIPPLKHAELLTPGNPDIHNALATALVRTGNKAEAEKEFAILRSLSSTDHAGAQAGSPPQ</sequence>
<dbReference type="SUPFAM" id="SSF48452">
    <property type="entry name" value="TPR-like"/>
    <property type="match status" value="1"/>
</dbReference>
<evidence type="ECO:0000256" key="1">
    <source>
        <dbReference type="ARBA" id="ARBA00022737"/>
    </source>
</evidence>
<keyword evidence="5" id="KW-1185">Reference proteome</keyword>
<feature type="repeat" description="TPR" evidence="3">
    <location>
        <begin position="181"/>
        <end position="214"/>
    </location>
</feature>
<dbReference type="Proteomes" id="UP001596091">
    <property type="component" value="Unassembled WGS sequence"/>
</dbReference>
<proteinExistence type="predicted"/>
<dbReference type="PANTHER" id="PTHR44943:SF8">
    <property type="entry name" value="TPR REPEAT-CONTAINING PROTEIN MJ0263"/>
    <property type="match status" value="1"/>
</dbReference>
<dbReference type="InterPro" id="IPR011990">
    <property type="entry name" value="TPR-like_helical_dom_sf"/>
</dbReference>
<dbReference type="EMBL" id="JBHSPH010000019">
    <property type="protein sequence ID" value="MFC5865369.1"/>
    <property type="molecule type" value="Genomic_DNA"/>
</dbReference>